<sequence>MGELNVETELASTIRPLARLSATGFGAEWADPSRGHFLTVITLTSSIHTPADGGLDYDKG</sequence>
<evidence type="ECO:0000313" key="1">
    <source>
        <dbReference type="EMBL" id="QRN54755.1"/>
    </source>
</evidence>
<organism evidence="1 2">
    <name type="scientific">Dyella caseinilytica</name>
    <dbReference type="NCBI Taxonomy" id="1849581"/>
    <lineage>
        <taxon>Bacteria</taxon>
        <taxon>Pseudomonadati</taxon>
        <taxon>Pseudomonadota</taxon>
        <taxon>Gammaproteobacteria</taxon>
        <taxon>Lysobacterales</taxon>
        <taxon>Rhodanobacteraceae</taxon>
        <taxon>Dyella</taxon>
    </lineage>
</organism>
<keyword evidence="2" id="KW-1185">Reference proteome</keyword>
<dbReference type="RefSeq" id="WP_188798043.1">
    <property type="nucleotide sequence ID" value="NZ_BMIZ01000001.1"/>
</dbReference>
<protein>
    <submittedName>
        <fullName evidence="1">Uncharacterized protein</fullName>
    </submittedName>
</protein>
<name>A0ABX7H020_9GAMM</name>
<dbReference type="EMBL" id="CP064030">
    <property type="protein sequence ID" value="QRN54755.1"/>
    <property type="molecule type" value="Genomic_DNA"/>
</dbReference>
<accession>A0ABX7H020</accession>
<reference evidence="1 2" key="1">
    <citation type="submission" date="2020-10" db="EMBL/GenBank/DDBJ databases">
        <title>Phylogeny of dyella-like bacteria.</title>
        <authorList>
            <person name="Fu J."/>
        </authorList>
    </citation>
    <scope>NUCLEOTIDE SEQUENCE [LARGE SCALE GENOMIC DNA]</scope>
    <source>
        <strain evidence="1 2">DHOB09</strain>
    </source>
</reference>
<proteinExistence type="predicted"/>
<evidence type="ECO:0000313" key="2">
    <source>
        <dbReference type="Proteomes" id="UP000663181"/>
    </source>
</evidence>
<dbReference type="Proteomes" id="UP000663181">
    <property type="component" value="Chromosome"/>
</dbReference>
<gene>
    <name evidence="1" type="ORF">ISN74_05210</name>
</gene>